<dbReference type="eggNOG" id="COG2814">
    <property type="taxonomic scope" value="Bacteria"/>
</dbReference>
<feature type="transmembrane region" description="Helical" evidence="8">
    <location>
        <begin position="76"/>
        <end position="95"/>
    </location>
</feature>
<dbReference type="EMBL" id="CP002299">
    <property type="protein sequence ID" value="ADP78917.1"/>
    <property type="molecule type" value="Genomic_DNA"/>
</dbReference>
<evidence type="ECO:0000313" key="10">
    <source>
        <dbReference type="EMBL" id="ADP78917.1"/>
    </source>
</evidence>
<dbReference type="Proteomes" id="UP000002484">
    <property type="component" value="Chromosome"/>
</dbReference>
<protein>
    <submittedName>
        <fullName evidence="10">Drug resistance transporter, Bcr/CflA subfamily</fullName>
    </submittedName>
</protein>
<dbReference type="GO" id="GO:1990961">
    <property type="term" value="P:xenobiotic detoxification by transmembrane export across the plasma membrane"/>
    <property type="evidence" value="ECO:0007669"/>
    <property type="project" value="InterPro"/>
</dbReference>
<dbReference type="InterPro" id="IPR036259">
    <property type="entry name" value="MFS_trans_sf"/>
</dbReference>
<dbReference type="AlphaFoldDB" id="E3IW75"/>
<feature type="transmembrane region" description="Helical" evidence="8">
    <location>
        <begin position="134"/>
        <end position="153"/>
    </location>
</feature>
<dbReference type="Gene3D" id="1.20.1720.10">
    <property type="entry name" value="Multidrug resistance protein D"/>
    <property type="match status" value="1"/>
</dbReference>
<evidence type="ECO:0000259" key="9">
    <source>
        <dbReference type="PROSITE" id="PS50850"/>
    </source>
</evidence>
<dbReference type="InterPro" id="IPR005829">
    <property type="entry name" value="Sugar_transporter_CS"/>
</dbReference>
<dbReference type="PANTHER" id="PTHR23502:SF132">
    <property type="entry name" value="POLYAMINE TRANSPORTER 2-RELATED"/>
    <property type="match status" value="1"/>
</dbReference>
<feature type="transmembrane region" description="Helical" evidence="8">
    <location>
        <begin position="335"/>
        <end position="356"/>
    </location>
</feature>
<dbReference type="PROSITE" id="PS50850">
    <property type="entry name" value="MFS"/>
    <property type="match status" value="1"/>
</dbReference>
<feature type="transmembrane region" description="Helical" evidence="8">
    <location>
        <begin position="101"/>
        <end position="122"/>
    </location>
</feature>
<feature type="transmembrane region" description="Helical" evidence="8">
    <location>
        <begin position="165"/>
        <end position="184"/>
    </location>
</feature>
<evidence type="ECO:0000256" key="8">
    <source>
        <dbReference type="SAM" id="Phobius"/>
    </source>
</evidence>
<feature type="transmembrane region" description="Helical" evidence="8">
    <location>
        <begin position="362"/>
        <end position="384"/>
    </location>
</feature>
<feature type="domain" description="Major facilitator superfamily (MFS) profile" evidence="9">
    <location>
        <begin position="10"/>
        <end position="390"/>
    </location>
</feature>
<comment type="similarity">
    <text evidence="2">Belongs to the major facilitator superfamily. Bcr/CmlA family.</text>
</comment>
<dbReference type="InterPro" id="IPR011701">
    <property type="entry name" value="MFS"/>
</dbReference>
<evidence type="ECO:0000256" key="5">
    <source>
        <dbReference type="ARBA" id="ARBA00022692"/>
    </source>
</evidence>
<keyword evidence="7 8" id="KW-0472">Membrane</keyword>
<dbReference type="FunCoup" id="E3IW75">
    <property type="interactions" value="124"/>
</dbReference>
<dbReference type="SUPFAM" id="SSF103473">
    <property type="entry name" value="MFS general substrate transporter"/>
    <property type="match status" value="1"/>
</dbReference>
<evidence type="ECO:0000256" key="3">
    <source>
        <dbReference type="ARBA" id="ARBA00022448"/>
    </source>
</evidence>
<dbReference type="CDD" id="cd17320">
    <property type="entry name" value="MFS_MdfA_MDR_like"/>
    <property type="match status" value="1"/>
</dbReference>
<dbReference type="GO" id="GO:0042910">
    <property type="term" value="F:xenobiotic transmembrane transporter activity"/>
    <property type="evidence" value="ECO:0007669"/>
    <property type="project" value="InterPro"/>
</dbReference>
<dbReference type="GO" id="GO:0005886">
    <property type="term" value="C:plasma membrane"/>
    <property type="evidence" value="ECO:0007669"/>
    <property type="project" value="UniProtKB-SubCell"/>
</dbReference>
<keyword evidence="6 8" id="KW-1133">Transmembrane helix</keyword>
<keyword evidence="4" id="KW-1003">Cell membrane</keyword>
<evidence type="ECO:0000256" key="6">
    <source>
        <dbReference type="ARBA" id="ARBA00022989"/>
    </source>
</evidence>
<proteinExistence type="inferred from homology"/>
<reference evidence="10 11" key="1">
    <citation type="submission" date="2010-10" db="EMBL/GenBank/DDBJ databases">
        <title>Complete sequence of Frankia sp. EuI1c.</title>
        <authorList>
            <consortium name="US DOE Joint Genome Institute"/>
            <person name="Lucas S."/>
            <person name="Copeland A."/>
            <person name="Lapidus A."/>
            <person name="Cheng J.-F."/>
            <person name="Bruce D."/>
            <person name="Goodwin L."/>
            <person name="Pitluck S."/>
            <person name="Chertkov O."/>
            <person name="Detter J.C."/>
            <person name="Han C."/>
            <person name="Tapia R."/>
            <person name="Land M."/>
            <person name="Hauser L."/>
            <person name="Jeffries C."/>
            <person name="Kyrpides N."/>
            <person name="Ivanova N."/>
            <person name="Mikhailova N."/>
            <person name="Beauchemin N."/>
            <person name="Sen A."/>
            <person name="Sur S.A."/>
            <person name="Gtari M."/>
            <person name="Wall L."/>
            <person name="Tisa L."/>
            <person name="Woyke T."/>
        </authorList>
    </citation>
    <scope>NUCLEOTIDE SEQUENCE [LARGE SCALE GENOMIC DNA]</scope>
    <source>
        <strain evidence="11">DSM 45817 / CECT 9037 / EuI1c</strain>
    </source>
</reference>
<dbReference type="FunFam" id="1.20.1720.10:FF:000005">
    <property type="entry name" value="Bcr/CflA family efflux transporter"/>
    <property type="match status" value="1"/>
</dbReference>
<feature type="transmembrane region" description="Helical" evidence="8">
    <location>
        <begin position="280"/>
        <end position="299"/>
    </location>
</feature>
<organism evidence="10 11">
    <name type="scientific">Pseudofrankia inefficax (strain DSM 45817 / CECT 9037 / DDB 130130 / EuI1c)</name>
    <name type="common">Frankia inefficax</name>
    <dbReference type="NCBI Taxonomy" id="298654"/>
    <lineage>
        <taxon>Bacteria</taxon>
        <taxon>Bacillati</taxon>
        <taxon>Actinomycetota</taxon>
        <taxon>Actinomycetes</taxon>
        <taxon>Frankiales</taxon>
        <taxon>Frankiaceae</taxon>
        <taxon>Pseudofrankia</taxon>
    </lineage>
</organism>
<dbReference type="NCBIfam" id="TIGR00710">
    <property type="entry name" value="efflux_Bcr_CflA"/>
    <property type="match status" value="1"/>
</dbReference>
<evidence type="ECO:0000256" key="2">
    <source>
        <dbReference type="ARBA" id="ARBA00006236"/>
    </source>
</evidence>
<dbReference type="InterPro" id="IPR020846">
    <property type="entry name" value="MFS_dom"/>
</dbReference>
<accession>E3IW75</accession>
<feature type="transmembrane region" description="Helical" evidence="8">
    <location>
        <begin position="214"/>
        <end position="232"/>
    </location>
</feature>
<dbReference type="HOGENOM" id="CLU_001265_47_0_11"/>
<dbReference type="OrthoDB" id="3210429at2"/>
<dbReference type="PANTHER" id="PTHR23502">
    <property type="entry name" value="MAJOR FACILITATOR SUPERFAMILY"/>
    <property type="match status" value="1"/>
</dbReference>
<evidence type="ECO:0000256" key="4">
    <source>
        <dbReference type="ARBA" id="ARBA00022475"/>
    </source>
</evidence>
<dbReference type="KEGG" id="fri:FraEuI1c_0839"/>
<feature type="transmembrane region" description="Helical" evidence="8">
    <location>
        <begin position="305"/>
        <end position="323"/>
    </location>
</feature>
<comment type="subcellular location">
    <subcellularLocation>
        <location evidence="1">Cell membrane</location>
        <topology evidence="1">Multi-pass membrane protein</topology>
    </subcellularLocation>
</comment>
<feature type="transmembrane region" description="Helical" evidence="8">
    <location>
        <begin position="45"/>
        <end position="64"/>
    </location>
</feature>
<keyword evidence="11" id="KW-1185">Reference proteome</keyword>
<evidence type="ECO:0000256" key="7">
    <source>
        <dbReference type="ARBA" id="ARBA00023136"/>
    </source>
</evidence>
<dbReference type="PROSITE" id="PS00216">
    <property type="entry name" value="SUGAR_TRANSPORT_1"/>
    <property type="match status" value="1"/>
</dbReference>
<sequence>MADRTVPLRTLVILGALTAFGPLSMDLYLPALPALTRDLGVSASLGQLTMTSCMVGLAVGQLVAGPVSDAFGRRRPLLAGVACWAVMSVACAFAPDVGTLAGLRLVQGLAGGAGVVVARAVVRDLFDTAAAARVFSLLLLVMAMAPVVAPLLGGQLMHVTSWRGLFLALTLIGCALLAAAALGISETLPPARRVHSGARATAGQLVTVLRDRRAVGYAAVLGLGGGMLFTYISMGPFVMQNGHGLSPQGFSFVFAANALGLAAASRLNMLLVGRLGPARMLSIGLAIAVASTWAMTLAASLRLPLAVLLALLGITVASVSMIMPNTTALAMEKHGTRAGAVSGLLGLSQFGLGGLIGPLVSLGGVTTLTMAATMAATASAALLVRHAVARVPAQEAVEADPAPPVLPAGGLGRSAS</sequence>
<keyword evidence="3" id="KW-0813">Transport</keyword>
<feature type="transmembrane region" description="Helical" evidence="8">
    <location>
        <begin position="252"/>
        <end position="273"/>
    </location>
</feature>
<gene>
    <name evidence="10" type="ordered locus">FraEuI1c_0839</name>
</gene>
<evidence type="ECO:0000256" key="1">
    <source>
        <dbReference type="ARBA" id="ARBA00004651"/>
    </source>
</evidence>
<feature type="transmembrane region" description="Helical" evidence="8">
    <location>
        <begin position="7"/>
        <end position="25"/>
    </location>
</feature>
<name>E3IW75_PSEI1</name>
<dbReference type="Pfam" id="PF07690">
    <property type="entry name" value="MFS_1"/>
    <property type="match status" value="1"/>
</dbReference>
<dbReference type="RefSeq" id="WP_013422038.1">
    <property type="nucleotide sequence ID" value="NC_014666.1"/>
</dbReference>
<evidence type="ECO:0000313" key="11">
    <source>
        <dbReference type="Proteomes" id="UP000002484"/>
    </source>
</evidence>
<dbReference type="InParanoid" id="E3IW75"/>
<dbReference type="InterPro" id="IPR004812">
    <property type="entry name" value="Efflux_drug-R_Bcr/CmlA"/>
</dbReference>
<keyword evidence="5 8" id="KW-0812">Transmembrane</keyword>